<dbReference type="PANTHER" id="PTHR43595:SF2">
    <property type="entry name" value="SMALL RIBOSOMAL SUBUNIT PROTEIN MS42"/>
    <property type="match status" value="1"/>
</dbReference>
<keyword evidence="10" id="KW-1185">Reference proteome</keyword>
<dbReference type="InterPro" id="IPR019832">
    <property type="entry name" value="Mn/Fe_SOD_C"/>
</dbReference>
<organism evidence="9 10">
    <name type="scientific">Haematococcus lacustris</name>
    <name type="common">Green alga</name>
    <name type="synonym">Haematococcus pluvialis</name>
    <dbReference type="NCBI Taxonomy" id="44745"/>
    <lineage>
        <taxon>Eukaryota</taxon>
        <taxon>Viridiplantae</taxon>
        <taxon>Chlorophyta</taxon>
        <taxon>core chlorophytes</taxon>
        <taxon>Chlorophyceae</taxon>
        <taxon>CS clade</taxon>
        <taxon>Chlamydomonadales</taxon>
        <taxon>Haematococcaceae</taxon>
        <taxon>Haematococcus</taxon>
    </lineage>
</organism>
<keyword evidence="4 5" id="KW-0560">Oxidoreductase</keyword>
<keyword evidence="3 5" id="KW-0479">Metal-binding</keyword>
<dbReference type="EC" id="1.15.1.1" evidence="2 5"/>
<feature type="domain" description="Manganese/iron superoxide dismutase N-terminal" evidence="7">
    <location>
        <begin position="21"/>
        <end position="109"/>
    </location>
</feature>
<dbReference type="PANTHER" id="PTHR43595">
    <property type="entry name" value="37S RIBOSOMAL PROTEIN S26, MITOCHONDRIAL"/>
    <property type="match status" value="1"/>
</dbReference>
<feature type="signal peptide" evidence="6">
    <location>
        <begin position="1"/>
        <end position="19"/>
    </location>
</feature>
<feature type="domain" description="Manganese/iron superoxide dismutase C-terminal" evidence="8">
    <location>
        <begin position="125"/>
        <end position="182"/>
    </location>
</feature>
<evidence type="ECO:0000256" key="4">
    <source>
        <dbReference type="ARBA" id="ARBA00023002"/>
    </source>
</evidence>
<dbReference type="GO" id="GO:0005737">
    <property type="term" value="C:cytoplasm"/>
    <property type="evidence" value="ECO:0007669"/>
    <property type="project" value="TreeGrafter"/>
</dbReference>
<comment type="similarity">
    <text evidence="1 5">Belongs to the iron/manganese superoxide dismutase family.</text>
</comment>
<evidence type="ECO:0000259" key="8">
    <source>
        <dbReference type="Pfam" id="PF02777"/>
    </source>
</evidence>
<sequence length="205" mass="21459">MSVLISAVALLLSIVNVQAAFNLPPLPYANTSIEPVIDAQTQTFHHSVHFATYVRNLNTALTNYSSLAQLSLTNLVSQVGSGSLPPAIETTVRNSGGGAWNHAMWFSTLAPPNSTNTSTTQISAPLQAAMVSSFGSVAAGLKLMGDRANARFGSGWSFLVVKPDGGLFVVDLPNQDNPLMKVSKNYADAVASKPGNIVGSMDVPS</sequence>
<evidence type="ECO:0000256" key="2">
    <source>
        <dbReference type="ARBA" id="ARBA00012682"/>
    </source>
</evidence>
<comment type="caution">
    <text evidence="9">The sequence shown here is derived from an EMBL/GenBank/DDBJ whole genome shotgun (WGS) entry which is preliminary data.</text>
</comment>
<accession>A0A699YC64</accession>
<dbReference type="AlphaFoldDB" id="A0A699YC64"/>
<dbReference type="Gene3D" id="1.10.287.990">
    <property type="entry name" value="Fe,Mn superoxide dismutase (SOD) domain"/>
    <property type="match status" value="1"/>
</dbReference>
<evidence type="ECO:0000313" key="9">
    <source>
        <dbReference type="EMBL" id="GFH07770.1"/>
    </source>
</evidence>
<reference evidence="9 10" key="1">
    <citation type="submission" date="2020-02" db="EMBL/GenBank/DDBJ databases">
        <title>Draft genome sequence of Haematococcus lacustris strain NIES-144.</title>
        <authorList>
            <person name="Morimoto D."/>
            <person name="Nakagawa S."/>
            <person name="Yoshida T."/>
            <person name="Sawayama S."/>
        </authorList>
    </citation>
    <scope>NUCLEOTIDE SEQUENCE [LARGE SCALE GENOMIC DNA]</scope>
    <source>
        <strain evidence="9 10">NIES-144</strain>
    </source>
</reference>
<evidence type="ECO:0000256" key="5">
    <source>
        <dbReference type="RuleBase" id="RU000414"/>
    </source>
</evidence>
<evidence type="ECO:0000313" key="10">
    <source>
        <dbReference type="Proteomes" id="UP000485058"/>
    </source>
</evidence>
<evidence type="ECO:0000259" key="7">
    <source>
        <dbReference type="Pfam" id="PF00081"/>
    </source>
</evidence>
<feature type="chain" id="PRO_5025451832" description="Superoxide dismutase" evidence="6">
    <location>
        <begin position="20"/>
        <end position="205"/>
    </location>
</feature>
<dbReference type="Pfam" id="PF02777">
    <property type="entry name" value="Sod_Fe_C"/>
    <property type="match status" value="1"/>
</dbReference>
<dbReference type="InterPro" id="IPR036314">
    <property type="entry name" value="SOD_C_sf"/>
</dbReference>
<evidence type="ECO:0000256" key="3">
    <source>
        <dbReference type="ARBA" id="ARBA00022723"/>
    </source>
</evidence>
<proteinExistence type="inferred from homology"/>
<evidence type="ECO:0000256" key="6">
    <source>
        <dbReference type="SAM" id="SignalP"/>
    </source>
</evidence>
<keyword evidence="6" id="KW-0732">Signal</keyword>
<dbReference type="InterPro" id="IPR019831">
    <property type="entry name" value="Mn/Fe_SOD_N"/>
</dbReference>
<comment type="catalytic activity">
    <reaction evidence="5">
        <text>2 superoxide + 2 H(+) = H2O2 + O2</text>
        <dbReference type="Rhea" id="RHEA:20696"/>
        <dbReference type="ChEBI" id="CHEBI:15378"/>
        <dbReference type="ChEBI" id="CHEBI:15379"/>
        <dbReference type="ChEBI" id="CHEBI:16240"/>
        <dbReference type="ChEBI" id="CHEBI:18421"/>
        <dbReference type="EC" id="1.15.1.1"/>
    </reaction>
</comment>
<dbReference type="SUPFAM" id="SSF54719">
    <property type="entry name" value="Fe,Mn superoxide dismutase (SOD), C-terminal domain"/>
    <property type="match status" value="1"/>
</dbReference>
<evidence type="ECO:0000256" key="1">
    <source>
        <dbReference type="ARBA" id="ARBA00008714"/>
    </source>
</evidence>
<dbReference type="PRINTS" id="PR01703">
    <property type="entry name" value="MNSODISMTASE"/>
</dbReference>
<dbReference type="InterPro" id="IPR036324">
    <property type="entry name" value="Mn/Fe_SOD_N_sf"/>
</dbReference>
<protein>
    <recommendedName>
        <fullName evidence="2 5">Superoxide dismutase</fullName>
        <ecNumber evidence="2 5">1.15.1.1</ecNumber>
    </recommendedName>
</protein>
<dbReference type="EMBL" id="BLLF01000114">
    <property type="protein sequence ID" value="GFH07770.1"/>
    <property type="molecule type" value="Genomic_DNA"/>
</dbReference>
<dbReference type="GO" id="GO:0046872">
    <property type="term" value="F:metal ion binding"/>
    <property type="evidence" value="ECO:0007669"/>
    <property type="project" value="UniProtKB-KW"/>
</dbReference>
<dbReference type="Proteomes" id="UP000485058">
    <property type="component" value="Unassembled WGS sequence"/>
</dbReference>
<name>A0A699YC64_HAELA</name>
<dbReference type="InterPro" id="IPR001189">
    <property type="entry name" value="Mn/Fe_SOD"/>
</dbReference>
<dbReference type="Gene3D" id="3.55.40.20">
    <property type="entry name" value="Iron/manganese superoxide dismutase, C-terminal domain"/>
    <property type="match status" value="1"/>
</dbReference>
<gene>
    <name evidence="9" type="ORF">HaLaN_02621</name>
</gene>
<dbReference type="GO" id="GO:0004784">
    <property type="term" value="F:superoxide dismutase activity"/>
    <property type="evidence" value="ECO:0007669"/>
    <property type="project" value="UniProtKB-EC"/>
</dbReference>
<dbReference type="SUPFAM" id="SSF46609">
    <property type="entry name" value="Fe,Mn superoxide dismutase (SOD), N-terminal domain"/>
    <property type="match status" value="1"/>
</dbReference>
<dbReference type="Pfam" id="PF00081">
    <property type="entry name" value="Sod_Fe_N"/>
    <property type="match status" value="1"/>
</dbReference>
<comment type="function">
    <text evidence="5">Destroys radicals which are normally produced within the cells and which are toxic to biological systems.</text>
</comment>